<evidence type="ECO:0000313" key="1">
    <source>
        <dbReference type="EMBL" id="AYA37702.1"/>
    </source>
</evidence>
<proteinExistence type="predicted"/>
<gene>
    <name evidence="1" type="ORF">D3Y59_11985</name>
</gene>
<evidence type="ECO:0000313" key="2">
    <source>
        <dbReference type="Proteomes" id="UP000262802"/>
    </source>
</evidence>
<protein>
    <submittedName>
        <fullName evidence="1">Uncharacterized protein</fullName>
    </submittedName>
</protein>
<organism evidence="1 2">
    <name type="scientific">Hymenobacter oligotrophus</name>
    <dbReference type="NCBI Taxonomy" id="2319843"/>
    <lineage>
        <taxon>Bacteria</taxon>
        <taxon>Pseudomonadati</taxon>
        <taxon>Bacteroidota</taxon>
        <taxon>Cytophagia</taxon>
        <taxon>Cytophagales</taxon>
        <taxon>Hymenobacteraceae</taxon>
        <taxon>Hymenobacter</taxon>
    </lineage>
</organism>
<dbReference type="EMBL" id="CP032317">
    <property type="protein sequence ID" value="AYA37702.1"/>
    <property type="molecule type" value="Genomic_DNA"/>
</dbReference>
<sequence length="98" mass="9933">MISDLLRLLFQQAGSRAPRAVLGSLFQAETTAPATAPETGYASAAKQSTKPGFAAANATAGCFARLVERAGQLVEASARATAGKANFAVWSASKTSSG</sequence>
<dbReference type="RefSeq" id="WP_119445267.1">
    <property type="nucleotide sequence ID" value="NZ_CP032317.1"/>
</dbReference>
<accession>A0A3B7R1Q3</accession>
<reference evidence="1 2" key="1">
    <citation type="submission" date="2018-09" db="EMBL/GenBank/DDBJ databases">
        <title>Hymenobacter medium sp. nov., isolated from R2A medium.</title>
        <authorList>
            <person name="Yingchao G."/>
        </authorList>
    </citation>
    <scope>NUCLEOTIDE SEQUENCE [LARGE SCALE GENOMIC DNA]</scope>
    <source>
        <strain evidence="2">sh-6</strain>
    </source>
</reference>
<dbReference type="AlphaFoldDB" id="A0A3B7R1Q3"/>
<dbReference type="KEGG" id="hyh:D3Y59_11985"/>
<dbReference type="Proteomes" id="UP000262802">
    <property type="component" value="Chromosome"/>
</dbReference>
<name>A0A3B7R1Q3_9BACT</name>
<keyword evidence="2" id="KW-1185">Reference proteome</keyword>